<evidence type="ECO:0000256" key="5">
    <source>
        <dbReference type="ARBA" id="ARBA00022989"/>
    </source>
</evidence>
<keyword evidence="7" id="KW-0479">Metal-binding</keyword>
<evidence type="ECO:0000256" key="2">
    <source>
        <dbReference type="ARBA" id="ARBA00008488"/>
    </source>
</evidence>
<dbReference type="EMBL" id="JADJMS010000019">
    <property type="protein sequence ID" value="MBK7415287.1"/>
    <property type="molecule type" value="Genomic_DNA"/>
</dbReference>
<evidence type="ECO:0000256" key="6">
    <source>
        <dbReference type="ARBA" id="ARBA00023136"/>
    </source>
</evidence>
<keyword evidence="7" id="KW-0862">Zinc</keyword>
<evidence type="ECO:0000256" key="4">
    <source>
        <dbReference type="ARBA" id="ARBA00022692"/>
    </source>
</evidence>
<feature type="transmembrane region" description="Helical" evidence="8">
    <location>
        <begin position="186"/>
        <end position="204"/>
    </location>
</feature>
<dbReference type="Proteomes" id="UP000739411">
    <property type="component" value="Unassembled WGS sequence"/>
</dbReference>
<feature type="binding site" evidence="7">
    <location>
        <position position="60"/>
    </location>
    <ligand>
        <name>Zn(2+)</name>
        <dbReference type="ChEBI" id="CHEBI:29105"/>
    </ligand>
</feature>
<dbReference type="AlphaFoldDB" id="A0A935K431"/>
<feature type="transmembrane region" description="Helical" evidence="8">
    <location>
        <begin position="37"/>
        <end position="55"/>
    </location>
</feature>
<feature type="transmembrane region" description="Helical" evidence="8">
    <location>
        <begin position="155"/>
        <end position="174"/>
    </location>
</feature>
<feature type="transmembrane region" description="Helical" evidence="8">
    <location>
        <begin position="12"/>
        <end position="31"/>
    </location>
</feature>
<dbReference type="NCBIfam" id="TIGR01065">
    <property type="entry name" value="hlyIII"/>
    <property type="match status" value="1"/>
</dbReference>
<evidence type="ECO:0000256" key="8">
    <source>
        <dbReference type="SAM" id="Phobius"/>
    </source>
</evidence>
<dbReference type="GO" id="GO:0046872">
    <property type="term" value="F:metal ion binding"/>
    <property type="evidence" value="ECO:0007669"/>
    <property type="project" value="UniProtKB-KW"/>
</dbReference>
<feature type="transmembrane region" description="Helical" evidence="8">
    <location>
        <begin position="125"/>
        <end position="143"/>
    </location>
</feature>
<dbReference type="PANTHER" id="PTHR20855:SF3">
    <property type="entry name" value="LD03007P"/>
    <property type="match status" value="1"/>
</dbReference>
<comment type="caution">
    <text evidence="9">The sequence shown here is derived from an EMBL/GenBank/DDBJ whole genome shotgun (WGS) entry which is preliminary data.</text>
</comment>
<keyword evidence="3" id="KW-1003">Cell membrane</keyword>
<evidence type="ECO:0000313" key="9">
    <source>
        <dbReference type="EMBL" id="MBK7415287.1"/>
    </source>
</evidence>
<keyword evidence="5 8" id="KW-1133">Transmembrane helix</keyword>
<dbReference type="PANTHER" id="PTHR20855">
    <property type="entry name" value="ADIPOR/PROGESTIN RECEPTOR-RELATED"/>
    <property type="match status" value="1"/>
</dbReference>
<evidence type="ECO:0000256" key="1">
    <source>
        <dbReference type="ARBA" id="ARBA00004651"/>
    </source>
</evidence>
<evidence type="ECO:0000256" key="3">
    <source>
        <dbReference type="ARBA" id="ARBA00022475"/>
    </source>
</evidence>
<dbReference type="GO" id="GO:0005886">
    <property type="term" value="C:plasma membrane"/>
    <property type="evidence" value="ECO:0007669"/>
    <property type="project" value="UniProtKB-SubCell"/>
</dbReference>
<evidence type="ECO:0000313" key="10">
    <source>
        <dbReference type="Proteomes" id="UP000739411"/>
    </source>
</evidence>
<dbReference type="InterPro" id="IPR004254">
    <property type="entry name" value="AdipoR/HlyIII-related"/>
</dbReference>
<comment type="subcellular location">
    <subcellularLocation>
        <location evidence="1">Cell membrane</location>
        <topology evidence="1">Multi-pass membrane protein</topology>
    </subcellularLocation>
</comment>
<dbReference type="GO" id="GO:0140911">
    <property type="term" value="F:pore-forming activity"/>
    <property type="evidence" value="ECO:0007669"/>
    <property type="project" value="InterPro"/>
</dbReference>
<proteinExistence type="inferred from homology"/>
<accession>A0A935K431</accession>
<gene>
    <name evidence="9" type="ORF">IPJ38_09480</name>
</gene>
<keyword evidence="6 8" id="KW-0472">Membrane</keyword>
<name>A0A935K431_9RHOO</name>
<organism evidence="9 10">
    <name type="scientific">Candidatus Dechloromonas phosphorivorans</name>
    <dbReference type="NCBI Taxonomy" id="2899244"/>
    <lineage>
        <taxon>Bacteria</taxon>
        <taxon>Pseudomonadati</taxon>
        <taxon>Pseudomonadota</taxon>
        <taxon>Betaproteobacteria</taxon>
        <taxon>Rhodocyclales</taxon>
        <taxon>Azonexaceae</taxon>
        <taxon>Dechloromonas</taxon>
    </lineage>
</organism>
<feature type="transmembrane region" description="Helical" evidence="8">
    <location>
        <begin position="100"/>
        <end position="118"/>
    </location>
</feature>
<keyword evidence="4 8" id="KW-0812">Transmembrane</keyword>
<reference evidence="9 10" key="1">
    <citation type="submission" date="2020-10" db="EMBL/GenBank/DDBJ databases">
        <title>Connecting structure to function with the recovery of over 1000 high-quality activated sludge metagenome-assembled genomes encoding full-length rRNA genes using long-read sequencing.</title>
        <authorList>
            <person name="Singleton C.M."/>
            <person name="Petriglieri F."/>
            <person name="Kristensen J.M."/>
            <person name="Kirkegaard R.H."/>
            <person name="Michaelsen T.Y."/>
            <person name="Andersen M.H."/>
            <person name="Karst S.M."/>
            <person name="Dueholm M.S."/>
            <person name="Nielsen P.H."/>
            <person name="Albertsen M."/>
        </authorList>
    </citation>
    <scope>NUCLEOTIDE SEQUENCE [LARGE SCALE GENOMIC DNA]</scope>
    <source>
        <strain evidence="9">EsbW_18-Q3-R4-48_BATAC.463</strain>
    </source>
</reference>
<protein>
    <submittedName>
        <fullName evidence="9">Hemolysin III family protein</fullName>
    </submittedName>
</protein>
<comment type="similarity">
    <text evidence="2">Belongs to the UPF0073 (Hly-III) family.</text>
</comment>
<feature type="transmembrane region" description="Helical" evidence="8">
    <location>
        <begin position="76"/>
        <end position="94"/>
    </location>
</feature>
<dbReference type="Pfam" id="PF03006">
    <property type="entry name" value="HlyIII"/>
    <property type="match status" value="1"/>
</dbReference>
<dbReference type="InterPro" id="IPR005744">
    <property type="entry name" value="Hy-lIII"/>
</dbReference>
<evidence type="ECO:0000256" key="7">
    <source>
        <dbReference type="PIRSR" id="PIRSR604254-1"/>
    </source>
</evidence>
<sequence length="205" mass="23027">MYYGERFNAWTHLLGALLALSGAIWLLVLAVPGGDGWKIFSVAIYGASLVMLYSISTVYHSVRGRLKRILRKMDHLSIYLLIAGSYTPFCLISLRGAWGWSLFGIVWSLALVGMLQEIKPRSEARVLSLVIYAVMGWIVLVAINPLIENLGMPGFIWLAAGGVFYTGGIIFYVFDERFRHWHGIWHLFVIAGSLAHFIAILFYVV</sequence>
<feature type="binding site" evidence="7">
    <location>
        <position position="186"/>
    </location>
    <ligand>
        <name>Zn(2+)</name>
        <dbReference type="ChEBI" id="CHEBI:29105"/>
    </ligand>
</feature>
<feature type="binding site" evidence="7">
    <location>
        <position position="182"/>
    </location>
    <ligand>
        <name>Zn(2+)</name>
        <dbReference type="ChEBI" id="CHEBI:29105"/>
    </ligand>
</feature>